<feature type="signal peptide" evidence="2">
    <location>
        <begin position="1"/>
        <end position="22"/>
    </location>
</feature>
<feature type="compositionally biased region" description="Polar residues" evidence="1">
    <location>
        <begin position="24"/>
        <end position="43"/>
    </location>
</feature>
<dbReference type="Proteomes" id="UP000008207">
    <property type="component" value="Chromosome"/>
</dbReference>
<dbReference type="eggNOG" id="ENOG502ZYW1">
    <property type="taxonomic scope" value="Bacteria"/>
</dbReference>
<feature type="chain" id="PRO_5002874506" evidence="2">
    <location>
        <begin position="23"/>
        <end position="93"/>
    </location>
</feature>
<dbReference type="OrthoDB" id="8005704at2"/>
<feature type="compositionally biased region" description="Low complexity" evidence="1">
    <location>
        <begin position="55"/>
        <end position="73"/>
    </location>
</feature>
<dbReference type="EMBL" id="CP001349">
    <property type="protein sequence ID" value="ACL56339.1"/>
    <property type="molecule type" value="Genomic_DNA"/>
</dbReference>
<keyword evidence="4" id="KW-1185">Reference proteome</keyword>
<sequence length="93" mass="8986">MQTKRMALAGAMIVAIGGAALAQGTTAPGSAERNLNNPGSVKSNAEKGMPERDATGVAPGTGPAATGTVTGTGTMPGGDSRVAPKPSEPTPGR</sequence>
<protein>
    <submittedName>
        <fullName evidence="3">Uncharacterized protein</fullName>
    </submittedName>
</protein>
<dbReference type="RefSeq" id="WP_015928035.1">
    <property type="nucleotide sequence ID" value="NC_011894.1"/>
</dbReference>
<dbReference type="HOGENOM" id="CLU_2465526_0_0_5"/>
<organism evidence="3 4">
    <name type="scientific">Methylobacterium nodulans (strain LMG 21967 / CNCM I-2342 / ORS 2060)</name>
    <dbReference type="NCBI Taxonomy" id="460265"/>
    <lineage>
        <taxon>Bacteria</taxon>
        <taxon>Pseudomonadati</taxon>
        <taxon>Pseudomonadota</taxon>
        <taxon>Alphaproteobacteria</taxon>
        <taxon>Hyphomicrobiales</taxon>
        <taxon>Methylobacteriaceae</taxon>
        <taxon>Methylobacterium</taxon>
    </lineage>
</organism>
<feature type="compositionally biased region" description="Basic and acidic residues" evidence="1">
    <location>
        <begin position="44"/>
        <end position="54"/>
    </location>
</feature>
<evidence type="ECO:0000313" key="3">
    <source>
        <dbReference type="EMBL" id="ACL56339.1"/>
    </source>
</evidence>
<dbReference type="KEGG" id="mno:Mnod_1340"/>
<dbReference type="AlphaFoldDB" id="B8ILZ5"/>
<proteinExistence type="predicted"/>
<reference evidence="3 4" key="1">
    <citation type="submission" date="2009-01" db="EMBL/GenBank/DDBJ databases">
        <title>Complete sequence of chromosome of Methylobacterium nodulans ORS 2060.</title>
        <authorList>
            <consortium name="US DOE Joint Genome Institute"/>
            <person name="Lucas S."/>
            <person name="Copeland A."/>
            <person name="Lapidus A."/>
            <person name="Glavina del Rio T."/>
            <person name="Dalin E."/>
            <person name="Tice H."/>
            <person name="Bruce D."/>
            <person name="Goodwin L."/>
            <person name="Pitluck S."/>
            <person name="Sims D."/>
            <person name="Brettin T."/>
            <person name="Detter J.C."/>
            <person name="Han C."/>
            <person name="Larimer F."/>
            <person name="Land M."/>
            <person name="Hauser L."/>
            <person name="Kyrpides N."/>
            <person name="Ivanova N."/>
            <person name="Marx C.J."/>
            <person name="Richardson P."/>
        </authorList>
    </citation>
    <scope>NUCLEOTIDE SEQUENCE [LARGE SCALE GENOMIC DNA]</scope>
    <source>
        <strain evidence="4">LMG 21967 / CNCM I-2342 / ORS 2060</strain>
    </source>
</reference>
<evidence type="ECO:0000256" key="2">
    <source>
        <dbReference type="SAM" id="SignalP"/>
    </source>
</evidence>
<feature type="region of interest" description="Disordered" evidence="1">
    <location>
        <begin position="24"/>
        <end position="93"/>
    </location>
</feature>
<keyword evidence="2" id="KW-0732">Signal</keyword>
<evidence type="ECO:0000256" key="1">
    <source>
        <dbReference type="SAM" id="MobiDB-lite"/>
    </source>
</evidence>
<name>B8ILZ5_METNO</name>
<gene>
    <name evidence="3" type="ordered locus">Mnod_1340</name>
</gene>
<accession>B8ILZ5</accession>
<evidence type="ECO:0000313" key="4">
    <source>
        <dbReference type="Proteomes" id="UP000008207"/>
    </source>
</evidence>